<dbReference type="AlphaFoldDB" id="A0AAV3PC17"/>
<dbReference type="PANTHER" id="PTHR34996">
    <property type="entry name" value="OS06G0327400 PROTEIN"/>
    <property type="match status" value="1"/>
</dbReference>
<dbReference type="PANTHER" id="PTHR34996:SF3">
    <property type="entry name" value="OS06G0327400 PROTEIN"/>
    <property type="match status" value="1"/>
</dbReference>
<comment type="caution">
    <text evidence="1">The sequence shown here is derived from an EMBL/GenBank/DDBJ whole genome shotgun (WGS) entry which is preliminary data.</text>
</comment>
<name>A0AAV3PC17_LITER</name>
<accession>A0AAV3PC17</accession>
<proteinExistence type="predicted"/>
<organism evidence="1 2">
    <name type="scientific">Lithospermum erythrorhizon</name>
    <name type="common">Purple gromwell</name>
    <name type="synonym">Lithospermum officinale var. erythrorhizon</name>
    <dbReference type="NCBI Taxonomy" id="34254"/>
    <lineage>
        <taxon>Eukaryota</taxon>
        <taxon>Viridiplantae</taxon>
        <taxon>Streptophyta</taxon>
        <taxon>Embryophyta</taxon>
        <taxon>Tracheophyta</taxon>
        <taxon>Spermatophyta</taxon>
        <taxon>Magnoliopsida</taxon>
        <taxon>eudicotyledons</taxon>
        <taxon>Gunneridae</taxon>
        <taxon>Pentapetalae</taxon>
        <taxon>asterids</taxon>
        <taxon>lamiids</taxon>
        <taxon>Boraginales</taxon>
        <taxon>Boraginaceae</taxon>
        <taxon>Boraginoideae</taxon>
        <taxon>Lithospermeae</taxon>
        <taxon>Lithospermum</taxon>
    </lineage>
</organism>
<dbReference type="Proteomes" id="UP001454036">
    <property type="component" value="Unassembled WGS sequence"/>
</dbReference>
<dbReference type="EMBL" id="BAABME010001294">
    <property type="protein sequence ID" value="GAA0148763.1"/>
    <property type="molecule type" value="Genomic_DNA"/>
</dbReference>
<gene>
    <name evidence="1" type="ORF">LIER_08115</name>
</gene>
<evidence type="ECO:0000313" key="2">
    <source>
        <dbReference type="Proteomes" id="UP001454036"/>
    </source>
</evidence>
<evidence type="ECO:0000313" key="1">
    <source>
        <dbReference type="EMBL" id="GAA0148763.1"/>
    </source>
</evidence>
<sequence length="130" mass="15233">MSHMNYSKISKKNNGISRGFKLNIKKFSIQSLRAKFVFMFNKFFSKRLRFFSYGGLLQSMRNMGSKRSKENYGSKRNLIMKDTQYRNIKNSCQLGSYGRSNSFYSEAISDCLDFIKKNSISLDEKPVLER</sequence>
<reference evidence="1 2" key="1">
    <citation type="submission" date="2024-01" db="EMBL/GenBank/DDBJ databases">
        <title>The complete chloroplast genome sequence of Lithospermum erythrorhizon: insights into the phylogenetic relationship among Boraginaceae species and the maternal lineages of purple gromwells.</title>
        <authorList>
            <person name="Okada T."/>
            <person name="Watanabe K."/>
        </authorList>
    </citation>
    <scope>NUCLEOTIDE SEQUENCE [LARGE SCALE GENOMIC DNA]</scope>
</reference>
<protein>
    <submittedName>
        <fullName evidence="1">Uncharacterized protein</fullName>
    </submittedName>
</protein>
<keyword evidence="2" id="KW-1185">Reference proteome</keyword>